<dbReference type="Gene3D" id="3.30.450.20">
    <property type="entry name" value="PAS domain"/>
    <property type="match status" value="2"/>
</dbReference>
<dbReference type="InterPro" id="IPR035965">
    <property type="entry name" value="PAS-like_dom_sf"/>
</dbReference>
<dbReference type="SUPFAM" id="SSF55073">
    <property type="entry name" value="Nucleotide cyclase"/>
    <property type="match status" value="1"/>
</dbReference>
<dbReference type="PROSITE" id="PS50112">
    <property type="entry name" value="PAS"/>
    <property type="match status" value="2"/>
</dbReference>
<comment type="caution">
    <text evidence="6">The sequence shown here is derived from an EMBL/GenBank/DDBJ whole genome shotgun (WGS) entry which is preliminary data.</text>
</comment>
<dbReference type="PANTHER" id="PTHR45138:SF9">
    <property type="entry name" value="DIGUANYLATE CYCLASE DGCM-RELATED"/>
    <property type="match status" value="1"/>
</dbReference>
<accession>A0ABX1IBE1</accession>
<dbReference type="NCBIfam" id="TIGR00229">
    <property type="entry name" value="sensory_box"/>
    <property type="match status" value="2"/>
</dbReference>
<reference evidence="6 7" key="1">
    <citation type="submission" date="2020-04" db="EMBL/GenBank/DDBJ databases">
        <title>Draft Whole-Genome sequence of Marichromatium bheemlicum DSM 18632, type strain.</title>
        <authorList>
            <person name="Kyndt J.A."/>
            <person name="Meyer T.E."/>
        </authorList>
    </citation>
    <scope>NUCLEOTIDE SEQUENCE [LARGE SCALE GENOMIC DNA]</scope>
    <source>
        <strain evidence="6 7">DSM 18632</strain>
    </source>
</reference>
<dbReference type="CDD" id="cd01949">
    <property type="entry name" value="GGDEF"/>
    <property type="match status" value="1"/>
</dbReference>
<feature type="domain" description="PAS" evidence="3">
    <location>
        <begin position="33"/>
        <end position="107"/>
    </location>
</feature>
<dbReference type="InterPro" id="IPR013656">
    <property type="entry name" value="PAS_4"/>
</dbReference>
<dbReference type="NCBIfam" id="TIGR00254">
    <property type="entry name" value="GGDEF"/>
    <property type="match status" value="1"/>
</dbReference>
<sequence>MHPPASDSEQLRIENATLRRRLAALEAQHHAANRPDIVALLDNFPGMAYRCQNDSDWSMDYVSAGCLALTGYPQEALMRSRVIYAELIHPEDRAPVWTQVQAALAAHRTFEIEYRINHANGTIRWAWERGWGLWSEHDHLVTLEGFITDISAYKQAELALRDNQATLRALLDTPEDSMLLMDVTGKLIACNDMTARQLHRDRRQLVGRSLFALLPAEVSTNLRQQLQRVTDSSAPVRFQEQYRDRWFDHILYPVCDSLQRISQLALYSRDITEQKQLERDLEQLAISDPLTGLFNRRHFWSLAEQSLTQAARKHTPSSALMIDIDYFKSINDHHGHLVGDQVLQTTANRLKDNLRQSDILCRYGGEEFAALLPETDLDTACETAERLRQRVAAAAIETDRGPLSVTISIGVAELGGHIEARLSTLLECADRKLYAAKQGGRNRIAFWTPSREQLRHLDGDRHHA</sequence>
<dbReference type="InterPro" id="IPR000014">
    <property type="entry name" value="PAS"/>
</dbReference>
<dbReference type="InterPro" id="IPR043128">
    <property type="entry name" value="Rev_trsase/Diguanyl_cyclase"/>
</dbReference>
<dbReference type="InterPro" id="IPR000160">
    <property type="entry name" value="GGDEF_dom"/>
</dbReference>
<organism evidence="6 7">
    <name type="scientific">Marichromatium bheemlicum</name>
    <dbReference type="NCBI Taxonomy" id="365339"/>
    <lineage>
        <taxon>Bacteria</taxon>
        <taxon>Pseudomonadati</taxon>
        <taxon>Pseudomonadota</taxon>
        <taxon>Gammaproteobacteria</taxon>
        <taxon>Chromatiales</taxon>
        <taxon>Chromatiaceae</taxon>
        <taxon>Marichromatium</taxon>
    </lineage>
</organism>
<feature type="domain" description="PAS" evidence="3">
    <location>
        <begin position="163"/>
        <end position="233"/>
    </location>
</feature>
<feature type="domain" description="PAC" evidence="4">
    <location>
        <begin position="110"/>
        <end position="162"/>
    </location>
</feature>
<evidence type="ECO:0000259" key="5">
    <source>
        <dbReference type="PROSITE" id="PS50887"/>
    </source>
</evidence>
<dbReference type="RefSeq" id="WP_168670739.1">
    <property type="nucleotide sequence ID" value="NZ_JAAXKX010000025.1"/>
</dbReference>
<evidence type="ECO:0000313" key="7">
    <source>
        <dbReference type="Proteomes" id="UP000740754"/>
    </source>
</evidence>
<dbReference type="PANTHER" id="PTHR45138">
    <property type="entry name" value="REGULATORY COMPONENTS OF SENSORY TRANSDUCTION SYSTEM"/>
    <property type="match status" value="1"/>
</dbReference>
<dbReference type="InterPro" id="IPR029787">
    <property type="entry name" value="Nucleotide_cyclase"/>
</dbReference>
<evidence type="ECO:0000256" key="2">
    <source>
        <dbReference type="ARBA" id="ARBA00034247"/>
    </source>
</evidence>
<comment type="catalytic activity">
    <reaction evidence="2">
        <text>2 GTP = 3',3'-c-di-GMP + 2 diphosphate</text>
        <dbReference type="Rhea" id="RHEA:24898"/>
        <dbReference type="ChEBI" id="CHEBI:33019"/>
        <dbReference type="ChEBI" id="CHEBI:37565"/>
        <dbReference type="ChEBI" id="CHEBI:58805"/>
        <dbReference type="EC" id="2.7.7.65"/>
    </reaction>
</comment>
<dbReference type="Proteomes" id="UP000740754">
    <property type="component" value="Unassembled WGS sequence"/>
</dbReference>
<dbReference type="EC" id="2.7.7.65" evidence="1"/>
<proteinExistence type="predicted"/>
<dbReference type="InterPro" id="IPR000700">
    <property type="entry name" value="PAS-assoc_C"/>
</dbReference>
<dbReference type="Gene3D" id="3.30.70.270">
    <property type="match status" value="1"/>
</dbReference>
<dbReference type="CDD" id="cd00130">
    <property type="entry name" value="PAS"/>
    <property type="match status" value="2"/>
</dbReference>
<evidence type="ECO:0000259" key="4">
    <source>
        <dbReference type="PROSITE" id="PS50113"/>
    </source>
</evidence>
<name>A0ABX1IBE1_9GAMM</name>
<dbReference type="InterPro" id="IPR013655">
    <property type="entry name" value="PAS_fold_3"/>
</dbReference>
<dbReference type="Pfam" id="PF00990">
    <property type="entry name" value="GGDEF"/>
    <property type="match status" value="1"/>
</dbReference>
<dbReference type="SMART" id="SM00091">
    <property type="entry name" value="PAS"/>
    <property type="match status" value="2"/>
</dbReference>
<dbReference type="PROSITE" id="PS50887">
    <property type="entry name" value="GGDEF"/>
    <property type="match status" value="1"/>
</dbReference>
<keyword evidence="7" id="KW-1185">Reference proteome</keyword>
<evidence type="ECO:0000313" key="6">
    <source>
        <dbReference type="EMBL" id="NKN34354.1"/>
    </source>
</evidence>
<evidence type="ECO:0000256" key="1">
    <source>
        <dbReference type="ARBA" id="ARBA00012528"/>
    </source>
</evidence>
<gene>
    <name evidence="6" type="ORF">HF203_14095</name>
</gene>
<evidence type="ECO:0000259" key="3">
    <source>
        <dbReference type="PROSITE" id="PS50112"/>
    </source>
</evidence>
<dbReference type="Pfam" id="PF08448">
    <property type="entry name" value="PAS_4"/>
    <property type="match status" value="1"/>
</dbReference>
<feature type="domain" description="GGDEF" evidence="5">
    <location>
        <begin position="315"/>
        <end position="449"/>
    </location>
</feature>
<dbReference type="SMART" id="SM00267">
    <property type="entry name" value="GGDEF"/>
    <property type="match status" value="1"/>
</dbReference>
<protein>
    <recommendedName>
        <fullName evidence="1">diguanylate cyclase</fullName>
        <ecNumber evidence="1">2.7.7.65</ecNumber>
    </recommendedName>
</protein>
<dbReference type="EMBL" id="JAAXKX010000025">
    <property type="protein sequence ID" value="NKN34354.1"/>
    <property type="molecule type" value="Genomic_DNA"/>
</dbReference>
<dbReference type="PROSITE" id="PS50113">
    <property type="entry name" value="PAC"/>
    <property type="match status" value="1"/>
</dbReference>
<dbReference type="Pfam" id="PF08447">
    <property type="entry name" value="PAS_3"/>
    <property type="match status" value="1"/>
</dbReference>
<dbReference type="SUPFAM" id="SSF55785">
    <property type="entry name" value="PYP-like sensor domain (PAS domain)"/>
    <property type="match status" value="2"/>
</dbReference>
<dbReference type="InterPro" id="IPR050469">
    <property type="entry name" value="Diguanylate_Cyclase"/>
</dbReference>